<comment type="caution">
    <text evidence="1">The sequence shown here is derived from an EMBL/GenBank/DDBJ whole genome shotgun (WGS) entry which is preliminary data.</text>
</comment>
<organism evidence="1 2">
    <name type="scientific">Rubripirellula obstinata</name>
    <dbReference type="NCBI Taxonomy" id="406547"/>
    <lineage>
        <taxon>Bacteria</taxon>
        <taxon>Pseudomonadati</taxon>
        <taxon>Planctomycetota</taxon>
        <taxon>Planctomycetia</taxon>
        <taxon>Pirellulales</taxon>
        <taxon>Pirellulaceae</taxon>
        <taxon>Rubripirellula</taxon>
    </lineage>
</organism>
<keyword evidence="2" id="KW-1185">Reference proteome</keyword>
<dbReference type="Proteomes" id="UP000322699">
    <property type="component" value="Unassembled WGS sequence"/>
</dbReference>
<proteinExistence type="predicted"/>
<reference evidence="1 2" key="1">
    <citation type="submission" date="2019-08" db="EMBL/GenBank/DDBJ databases">
        <title>Deep-cultivation of Planctomycetes and their phenomic and genomic characterization uncovers novel biology.</title>
        <authorList>
            <person name="Wiegand S."/>
            <person name="Jogler M."/>
            <person name="Boedeker C."/>
            <person name="Pinto D."/>
            <person name="Vollmers J."/>
            <person name="Rivas-Marin E."/>
            <person name="Kohn T."/>
            <person name="Peeters S.H."/>
            <person name="Heuer A."/>
            <person name="Rast P."/>
            <person name="Oberbeckmann S."/>
            <person name="Bunk B."/>
            <person name="Jeske O."/>
            <person name="Meyerdierks A."/>
            <person name="Storesund J.E."/>
            <person name="Kallscheuer N."/>
            <person name="Luecker S."/>
            <person name="Lage O.M."/>
            <person name="Pohl T."/>
            <person name="Merkel B.J."/>
            <person name="Hornburger P."/>
            <person name="Mueller R.-W."/>
            <person name="Bruemmer F."/>
            <person name="Labrenz M."/>
            <person name="Spormann A.M."/>
            <person name="Op Den Camp H."/>
            <person name="Overmann J."/>
            <person name="Amann R."/>
            <person name="Jetten M.S.M."/>
            <person name="Mascher T."/>
            <person name="Medema M.H."/>
            <person name="Devos D.P."/>
            <person name="Kaster A.-K."/>
            <person name="Ovreas L."/>
            <person name="Rohde M."/>
            <person name="Galperin M.Y."/>
            <person name="Jogler C."/>
        </authorList>
    </citation>
    <scope>NUCLEOTIDE SEQUENCE [LARGE SCALE GENOMIC DNA]</scope>
    <source>
        <strain evidence="1 2">LF1</strain>
    </source>
</reference>
<protein>
    <recommendedName>
        <fullName evidence="3">STAS domain-containing protein</fullName>
    </recommendedName>
</protein>
<evidence type="ECO:0008006" key="3">
    <source>
        <dbReference type="Google" id="ProtNLM"/>
    </source>
</evidence>
<dbReference type="AlphaFoldDB" id="A0A5B1CFB5"/>
<evidence type="ECO:0000313" key="1">
    <source>
        <dbReference type="EMBL" id="KAA1258183.1"/>
    </source>
</evidence>
<gene>
    <name evidence="1" type="ORF">LF1_06990</name>
</gene>
<evidence type="ECO:0000313" key="2">
    <source>
        <dbReference type="Proteomes" id="UP000322699"/>
    </source>
</evidence>
<dbReference type="RefSeq" id="WP_068258809.1">
    <property type="nucleotide sequence ID" value="NZ_LWSK01000007.1"/>
</dbReference>
<dbReference type="EMBL" id="VRLW01000001">
    <property type="protein sequence ID" value="KAA1258183.1"/>
    <property type="molecule type" value="Genomic_DNA"/>
</dbReference>
<accession>A0A5B1CFB5</accession>
<name>A0A5B1CFB5_9BACT</name>
<sequence>MTGKILINECPEQMLTACPKSLMASYRVAIGLTNRAEASSDAGTAVYQLTQCQKIDAGGILLLMYAGRCLSRMGWQACVNGTGEAMDLVVRHLEHFLRERDARATCERAEGDYLLREIDSKDEMVTDIAEWAKSVGQETTASREEIAKWKLQIGEVTTNGFQHGIGGLDDAGHLLLAGQSNRKQKSVQLAAIDFGRSIPATIGPLADRLQIAQHDGKRIGFACKRKVTSKRHLSNQGAGLFKQVETVKANGGRLLILSGNGLFHVSNGRCYSRKLDGGPTTNPFLQGTLSVMNLRI</sequence>